<dbReference type="EMBL" id="JBEPSM010000001">
    <property type="protein sequence ID" value="MET4634562.1"/>
    <property type="molecule type" value="Genomic_DNA"/>
</dbReference>
<proteinExistence type="predicted"/>
<dbReference type="InterPro" id="IPR009380">
    <property type="entry name" value="DUF1036"/>
</dbReference>
<comment type="caution">
    <text evidence="1">The sequence shown here is derived from an EMBL/GenBank/DDBJ whole genome shotgun (WGS) entry which is preliminary data.</text>
</comment>
<protein>
    <submittedName>
        <fullName evidence="1">Membrane protein</fullName>
    </submittedName>
</protein>
<accession>A0ABV2QZW7</accession>
<name>A0ABV2QZW7_9HYPH</name>
<evidence type="ECO:0000313" key="2">
    <source>
        <dbReference type="Proteomes" id="UP001549321"/>
    </source>
</evidence>
<keyword evidence="2" id="KW-1185">Reference proteome</keyword>
<evidence type="ECO:0000313" key="1">
    <source>
        <dbReference type="EMBL" id="MET4634562.1"/>
    </source>
</evidence>
<gene>
    <name evidence="1" type="ORF">ABIE08_002475</name>
</gene>
<dbReference type="Pfam" id="PF06282">
    <property type="entry name" value="DUF1036"/>
    <property type="match status" value="1"/>
</dbReference>
<dbReference type="RefSeq" id="WP_354551333.1">
    <property type="nucleotide sequence ID" value="NZ_JBEPSM010000001.1"/>
</dbReference>
<dbReference type="Proteomes" id="UP001549321">
    <property type="component" value="Unassembled WGS sequence"/>
</dbReference>
<reference evidence="1 2" key="1">
    <citation type="submission" date="2024-06" db="EMBL/GenBank/DDBJ databases">
        <title>Sorghum-associated microbial communities from plants grown in Nebraska, USA.</title>
        <authorList>
            <person name="Schachtman D."/>
        </authorList>
    </citation>
    <scope>NUCLEOTIDE SEQUENCE [LARGE SCALE GENOMIC DNA]</scope>
    <source>
        <strain evidence="1 2">3207</strain>
    </source>
</reference>
<organism evidence="1 2">
    <name type="scientific">Kaistia defluvii</name>
    <dbReference type="NCBI Taxonomy" id="410841"/>
    <lineage>
        <taxon>Bacteria</taxon>
        <taxon>Pseudomonadati</taxon>
        <taxon>Pseudomonadota</taxon>
        <taxon>Alphaproteobacteria</taxon>
        <taxon>Hyphomicrobiales</taxon>
        <taxon>Kaistiaceae</taxon>
        <taxon>Kaistia</taxon>
    </lineage>
</organism>
<sequence length="202" mass="22609">MRFIGLKSAASPQRTRLLEPAASPIPRLTAGKQQRHKAASCLNRFATSSMRSYELRHWPRSALLAFIVALGALFLQSAPASADLRLCNKTPSRVGVAIGYKDKKVWTTEGWWNVPVNSCETLVSGTLVSRYYYVYAVDYDHGGEWSGKYVMCTKDKMFTIEGTEDCVPRGFNRSGFFEVDTGEQTSWTIQLNEPAQQGAQRK</sequence>